<feature type="chain" id="PRO_5047423735" evidence="1">
    <location>
        <begin position="19"/>
        <end position="395"/>
    </location>
</feature>
<feature type="signal peptide" evidence="1">
    <location>
        <begin position="1"/>
        <end position="18"/>
    </location>
</feature>
<dbReference type="EMBL" id="JBHUOZ010000001">
    <property type="protein sequence ID" value="MFD2918679.1"/>
    <property type="molecule type" value="Genomic_DNA"/>
</dbReference>
<keyword evidence="1" id="KW-0732">Signal</keyword>
<protein>
    <submittedName>
        <fullName evidence="2">Uncharacterized protein</fullName>
    </submittedName>
</protein>
<evidence type="ECO:0000313" key="3">
    <source>
        <dbReference type="Proteomes" id="UP001597511"/>
    </source>
</evidence>
<evidence type="ECO:0000313" key="2">
    <source>
        <dbReference type="EMBL" id="MFD2918679.1"/>
    </source>
</evidence>
<name>A0ABW6A086_9BACT</name>
<sequence length="395" mass="45230">MRTIAIITFLFFTSGLSAQVKDPFPYKFSSTIYGKIKSDSASWRGGVTSSDLSFIGLYKEALQEWDKPRSYKKTISKEDSAGFVKEYKATDAKKFILKKAKEHRVLIFNEAHYNPRHRVFVTSLLAELKEAGYHFFAAETFSTRAGFTENSKYPNLNSGYYTMEPQFGNLMREANQLGYTLYPYEHASGGNQQTRETGQALNLARLLDSIPTAKVIVYCGFSHIGEAPIPNWATPMAAKLKELTGIDPYTIDQTLLTERSAPQFYHPYYKLADSRQYAILVNKKGEPFNKQLDDKKVDALLYTPPTKYIHNRPGWVFENDKIPYFINRDIIQLSYPLIAKIYFTEADINNMVIPVDILEFKTEQELISTAMAVFKRKHFIVELVDTKGETQIIRP</sequence>
<proteinExistence type="predicted"/>
<keyword evidence="3" id="KW-1185">Reference proteome</keyword>
<accession>A0ABW6A086</accession>
<evidence type="ECO:0000256" key="1">
    <source>
        <dbReference type="SAM" id="SignalP"/>
    </source>
</evidence>
<reference evidence="3" key="1">
    <citation type="journal article" date="2019" name="Int. J. Syst. Evol. Microbiol.">
        <title>The Global Catalogue of Microorganisms (GCM) 10K type strain sequencing project: providing services to taxonomists for standard genome sequencing and annotation.</title>
        <authorList>
            <consortium name="The Broad Institute Genomics Platform"/>
            <consortium name="The Broad Institute Genome Sequencing Center for Infectious Disease"/>
            <person name="Wu L."/>
            <person name="Ma J."/>
        </authorList>
    </citation>
    <scope>NUCLEOTIDE SEQUENCE [LARGE SCALE GENOMIC DNA]</scope>
    <source>
        <strain evidence="3">KCTC 23299</strain>
    </source>
</reference>
<comment type="caution">
    <text evidence="2">The sequence shown here is derived from an EMBL/GenBank/DDBJ whole genome shotgun (WGS) entry which is preliminary data.</text>
</comment>
<gene>
    <name evidence="2" type="ORF">ACFS6H_03085</name>
</gene>
<organism evidence="2 3">
    <name type="scientific">Terrimonas rubra</name>
    <dbReference type="NCBI Taxonomy" id="1035890"/>
    <lineage>
        <taxon>Bacteria</taxon>
        <taxon>Pseudomonadati</taxon>
        <taxon>Bacteroidota</taxon>
        <taxon>Chitinophagia</taxon>
        <taxon>Chitinophagales</taxon>
        <taxon>Chitinophagaceae</taxon>
        <taxon>Terrimonas</taxon>
    </lineage>
</organism>
<dbReference type="RefSeq" id="WP_386095110.1">
    <property type="nucleotide sequence ID" value="NZ_JBHUOZ010000001.1"/>
</dbReference>
<dbReference type="Proteomes" id="UP001597511">
    <property type="component" value="Unassembled WGS sequence"/>
</dbReference>